<sequence>MCTSKTTFNMLASICDFDICVRVRPCLIHWH</sequence>
<dbReference type="EMBL" id="JRRC01473499">
    <property type="protein sequence ID" value="KHG07385.1"/>
    <property type="molecule type" value="Genomic_DNA"/>
</dbReference>
<proteinExistence type="predicted"/>
<dbReference type="AlphaFoldDB" id="A0A0B0N3K8"/>
<protein>
    <submittedName>
        <fullName evidence="1">Uncharacterized protein</fullName>
    </submittedName>
</protein>
<organism evidence="1 2">
    <name type="scientific">Gossypium arboreum</name>
    <name type="common">Tree cotton</name>
    <name type="synonym">Gossypium nanking</name>
    <dbReference type="NCBI Taxonomy" id="29729"/>
    <lineage>
        <taxon>Eukaryota</taxon>
        <taxon>Viridiplantae</taxon>
        <taxon>Streptophyta</taxon>
        <taxon>Embryophyta</taxon>
        <taxon>Tracheophyta</taxon>
        <taxon>Spermatophyta</taxon>
        <taxon>Magnoliopsida</taxon>
        <taxon>eudicotyledons</taxon>
        <taxon>Gunneridae</taxon>
        <taxon>Pentapetalae</taxon>
        <taxon>rosids</taxon>
        <taxon>malvids</taxon>
        <taxon>Malvales</taxon>
        <taxon>Malvaceae</taxon>
        <taxon>Malvoideae</taxon>
        <taxon>Gossypium</taxon>
    </lineage>
</organism>
<evidence type="ECO:0000313" key="2">
    <source>
        <dbReference type="Proteomes" id="UP000032142"/>
    </source>
</evidence>
<name>A0A0B0N3K8_GOSAR</name>
<keyword evidence="2" id="KW-1185">Reference proteome</keyword>
<gene>
    <name evidence="1" type="ORF">F383_34242</name>
</gene>
<accession>A0A0B0N3K8</accession>
<dbReference type="Proteomes" id="UP000032142">
    <property type="component" value="Unassembled WGS sequence"/>
</dbReference>
<reference evidence="2" key="1">
    <citation type="submission" date="2014-09" db="EMBL/GenBank/DDBJ databases">
        <authorList>
            <person name="Mudge J."/>
            <person name="Ramaraj T."/>
            <person name="Lindquist I.E."/>
            <person name="Bharti A.K."/>
            <person name="Sundararajan A."/>
            <person name="Cameron C.T."/>
            <person name="Woodward J.E."/>
            <person name="May G.D."/>
            <person name="Brubaker C."/>
            <person name="Broadhvest J."/>
            <person name="Wilkins T.A."/>
        </authorList>
    </citation>
    <scope>NUCLEOTIDE SEQUENCE</scope>
    <source>
        <strain evidence="2">cv. AKA8401</strain>
    </source>
</reference>
<evidence type="ECO:0000313" key="1">
    <source>
        <dbReference type="EMBL" id="KHG07385.1"/>
    </source>
</evidence>
<comment type="caution">
    <text evidence="1">The sequence shown here is derived from an EMBL/GenBank/DDBJ whole genome shotgun (WGS) entry which is preliminary data.</text>
</comment>